<organism evidence="2 3">
    <name type="scientific">Mycolicibacterium smegmatis (strain MKD8)</name>
    <name type="common">Mycobacterium smegmatis</name>
    <dbReference type="NCBI Taxonomy" id="1214915"/>
    <lineage>
        <taxon>Bacteria</taxon>
        <taxon>Bacillati</taxon>
        <taxon>Actinomycetota</taxon>
        <taxon>Actinomycetes</taxon>
        <taxon>Mycobacteriales</taxon>
        <taxon>Mycobacteriaceae</taxon>
        <taxon>Mycolicibacterium</taxon>
    </lineage>
</organism>
<feature type="domain" description="ABC-type glycine betaine transport system substrate-binding" evidence="1">
    <location>
        <begin position="4"/>
        <end position="244"/>
    </location>
</feature>
<evidence type="ECO:0000313" key="3">
    <source>
        <dbReference type="Proteomes" id="UP000011200"/>
    </source>
</evidence>
<sequence length="250" mass="27872">MTRPIRVGHIALSFHDAAAEQVELVLRSAGHEIERRSAPHELMFDAIGRGEVDLLVAAWLPWSHGRYFDPIADHVRMVTVLYEPYPIWGVPEYVPAQVASIPDLLAAPAADHMERLIQGMAPGAGISEMSPRAIETYGLDDAGYHFAHGTEDECIGRFVDAVAQRRWVVIPFWHPQALHKRFRIRRLQDPRLVLGATDNATLLVRKDSESLIGAAALADLARLHLGNTMLDELDEAVRKRSTTPYTDYSG</sequence>
<dbReference type="RefSeq" id="WP_003896563.1">
    <property type="nucleotide sequence ID" value="NZ_CP027541.1"/>
</dbReference>
<reference evidence="3" key="2">
    <citation type="submission" date="2018-03" db="EMBL/GenBank/DDBJ databases">
        <authorList>
            <person name="Derbyshire K."/>
            <person name="Gray T.A."/>
            <person name="Champion M."/>
        </authorList>
    </citation>
    <scope>NUCLEOTIDE SEQUENCE [LARGE SCALE GENOMIC DNA]</scope>
    <source>
        <strain evidence="3">MKD8</strain>
    </source>
</reference>
<dbReference type="SUPFAM" id="SSF53850">
    <property type="entry name" value="Periplasmic binding protein-like II"/>
    <property type="match status" value="1"/>
</dbReference>
<dbReference type="Pfam" id="PF04069">
    <property type="entry name" value="OpuAC"/>
    <property type="match status" value="1"/>
</dbReference>
<evidence type="ECO:0000313" key="2">
    <source>
        <dbReference type="EMBL" id="AWT56004.1"/>
    </source>
</evidence>
<protein>
    <submittedName>
        <fullName evidence="2">ABC proline/glycine betaine family protein transporter, periplasmic ligand binding protein</fullName>
    </submittedName>
</protein>
<dbReference type="Gene3D" id="3.10.105.10">
    <property type="entry name" value="Dipeptide-binding Protein, Domain 3"/>
    <property type="match status" value="1"/>
</dbReference>
<dbReference type="EMBL" id="CP027541">
    <property type="protein sequence ID" value="AWT56004.1"/>
    <property type="molecule type" value="Genomic_DNA"/>
</dbReference>
<reference evidence="2 3" key="1">
    <citation type="journal article" date="2013" name="Genome Announc.">
        <title>Draft genome sequence of MKD8, a conjugal recipient Mycobacterium smegmatis strain.</title>
        <authorList>
            <person name="Gray T.A."/>
            <person name="Palumbo M.J."/>
            <person name="Derbyshire K.M."/>
        </authorList>
    </citation>
    <scope>NUCLEOTIDE SEQUENCE [LARGE SCALE GENOMIC DNA]</scope>
    <source>
        <strain evidence="2 3">MKD8</strain>
    </source>
</reference>
<dbReference type="GO" id="GO:0022857">
    <property type="term" value="F:transmembrane transporter activity"/>
    <property type="evidence" value="ECO:0007669"/>
    <property type="project" value="InterPro"/>
</dbReference>
<proteinExistence type="predicted"/>
<gene>
    <name evidence="2" type="ORF">D806_050540</name>
</gene>
<dbReference type="Proteomes" id="UP000011200">
    <property type="component" value="Chromosome"/>
</dbReference>
<accession>A0A2U9PW95</accession>
<dbReference type="Gene3D" id="3.40.190.100">
    <property type="entry name" value="Glycine betaine-binding periplasmic protein, domain 2"/>
    <property type="match status" value="1"/>
</dbReference>
<dbReference type="AlphaFoldDB" id="A0A2U9PW95"/>
<evidence type="ECO:0000259" key="1">
    <source>
        <dbReference type="Pfam" id="PF04069"/>
    </source>
</evidence>
<name>A0A2U9PW95_MYCSE</name>
<dbReference type="InterPro" id="IPR007210">
    <property type="entry name" value="ABC_Gly_betaine_transp_sub-bd"/>
</dbReference>
<dbReference type="GO" id="GO:0043190">
    <property type="term" value="C:ATP-binding cassette (ABC) transporter complex"/>
    <property type="evidence" value="ECO:0007669"/>
    <property type="project" value="InterPro"/>
</dbReference>